<dbReference type="GeneID" id="39987184"/>
<organism evidence="2 3">
    <name type="scientific">Trypanosoma theileri</name>
    <dbReference type="NCBI Taxonomy" id="67003"/>
    <lineage>
        <taxon>Eukaryota</taxon>
        <taxon>Discoba</taxon>
        <taxon>Euglenozoa</taxon>
        <taxon>Kinetoplastea</taxon>
        <taxon>Metakinetoplastina</taxon>
        <taxon>Trypanosomatida</taxon>
        <taxon>Trypanosomatidae</taxon>
        <taxon>Trypanosoma</taxon>
    </lineage>
</organism>
<dbReference type="EMBL" id="NBCO01000023">
    <property type="protein sequence ID" value="ORC87193.1"/>
    <property type="molecule type" value="Genomic_DNA"/>
</dbReference>
<sequence>MFHRPWMRKGKSLCSCAGGVSSYRLFYSGLDESRVQRLKRSSMVFNRPRGRDTLSLAFERRIQILPLFQIGDLYRLPYNKQQQPSVKKKKKNDDNDNDEDNDGSSDRMKKSLQVLVVDLLSLNDVEAPVAYPAAHPSYYTGWKRMEGESVKVQSQEKEEKEKEISSSFVKSDEFGYTLPAENKRHLRQNGDTTLLHGSFLKRCEDINIRFFVSLCINPYLDVERYRREEAQVEMISGYRNILYEAAELPNGPADIICIPALSCDTCGMKFYHEIGKLNQQSLIKGFHRISHVAKELLITNPNFSVEVYVPPLLFSQFTSAFHEEAWGTPESTLNPGRVALYPGLPPPRSLLMFEGWVGKRPELIEAVSTEGKSLMRGVQKTLDGKEIKPQEVLAEIRVFGREREQKEMLEKEQETAVKEGLMREKSDDDYHHEQLHSGINNL</sequence>
<feature type="region of interest" description="Disordered" evidence="1">
    <location>
        <begin position="81"/>
        <end position="107"/>
    </location>
</feature>
<dbReference type="RefSeq" id="XP_028881259.1">
    <property type="nucleotide sequence ID" value="XM_029027404.1"/>
</dbReference>
<gene>
    <name evidence="2" type="ORF">TM35_000231640</name>
</gene>
<dbReference type="OrthoDB" id="244508at2759"/>
<evidence type="ECO:0000313" key="2">
    <source>
        <dbReference type="EMBL" id="ORC87193.1"/>
    </source>
</evidence>
<dbReference type="VEuPathDB" id="TriTrypDB:TM35_000231640"/>
<evidence type="ECO:0000313" key="3">
    <source>
        <dbReference type="Proteomes" id="UP000192257"/>
    </source>
</evidence>
<reference evidence="2 3" key="1">
    <citation type="submission" date="2017-03" db="EMBL/GenBank/DDBJ databases">
        <title>An alternative strategy for trypanosome survival in the mammalian bloodstream revealed through genome and transcriptome analysis of the ubiquitous bovine parasite Trypanosoma (Megatrypanum) theileri.</title>
        <authorList>
            <person name="Kelly S."/>
            <person name="Ivens A."/>
            <person name="Mott A."/>
            <person name="O'Neill E."/>
            <person name="Emms D."/>
            <person name="Macleod O."/>
            <person name="Voorheis P."/>
            <person name="Matthews J."/>
            <person name="Matthews K."/>
            <person name="Carrington M."/>
        </authorList>
    </citation>
    <scope>NUCLEOTIDE SEQUENCE [LARGE SCALE GENOMIC DNA]</scope>
    <source>
        <strain evidence="2">Edinburgh</strain>
    </source>
</reference>
<dbReference type="AlphaFoldDB" id="A0A1X0NRT0"/>
<comment type="caution">
    <text evidence="2">The sequence shown here is derived from an EMBL/GenBank/DDBJ whole genome shotgun (WGS) entry which is preliminary data.</text>
</comment>
<accession>A0A1X0NRT0</accession>
<evidence type="ECO:0000256" key="1">
    <source>
        <dbReference type="SAM" id="MobiDB-lite"/>
    </source>
</evidence>
<feature type="region of interest" description="Disordered" evidence="1">
    <location>
        <begin position="405"/>
        <end position="442"/>
    </location>
</feature>
<name>A0A1X0NRT0_9TRYP</name>
<keyword evidence="3" id="KW-1185">Reference proteome</keyword>
<feature type="compositionally biased region" description="Basic and acidic residues" evidence="1">
    <location>
        <begin position="405"/>
        <end position="435"/>
    </location>
</feature>
<protein>
    <submittedName>
        <fullName evidence="2">Uncharacterized protein</fullName>
    </submittedName>
</protein>
<proteinExistence type="predicted"/>
<dbReference type="Proteomes" id="UP000192257">
    <property type="component" value="Unassembled WGS sequence"/>
</dbReference>